<gene>
    <name evidence="2" type="ORF">MNEG_13541</name>
</gene>
<keyword evidence="3" id="KW-1185">Reference proteome</keyword>
<dbReference type="RefSeq" id="XP_013893441.1">
    <property type="nucleotide sequence ID" value="XM_014037987.1"/>
</dbReference>
<name>A0A0D2LY66_9CHLO</name>
<evidence type="ECO:0000313" key="2">
    <source>
        <dbReference type="EMBL" id="KIY94421.1"/>
    </source>
</evidence>
<dbReference type="GeneID" id="25731014"/>
<dbReference type="KEGG" id="mng:MNEG_13541"/>
<protein>
    <submittedName>
        <fullName evidence="2">Uncharacterized protein</fullName>
    </submittedName>
</protein>
<evidence type="ECO:0000256" key="1">
    <source>
        <dbReference type="SAM" id="MobiDB-lite"/>
    </source>
</evidence>
<dbReference type="AlphaFoldDB" id="A0A0D2LY66"/>
<feature type="non-terminal residue" evidence="2">
    <location>
        <position position="1"/>
    </location>
</feature>
<dbReference type="Proteomes" id="UP000054498">
    <property type="component" value="Unassembled WGS sequence"/>
</dbReference>
<organism evidence="2 3">
    <name type="scientific">Monoraphidium neglectum</name>
    <dbReference type="NCBI Taxonomy" id="145388"/>
    <lineage>
        <taxon>Eukaryota</taxon>
        <taxon>Viridiplantae</taxon>
        <taxon>Chlorophyta</taxon>
        <taxon>core chlorophytes</taxon>
        <taxon>Chlorophyceae</taxon>
        <taxon>CS clade</taxon>
        <taxon>Sphaeropleales</taxon>
        <taxon>Selenastraceae</taxon>
        <taxon>Monoraphidium</taxon>
    </lineage>
</organism>
<evidence type="ECO:0000313" key="3">
    <source>
        <dbReference type="Proteomes" id="UP000054498"/>
    </source>
</evidence>
<accession>A0A0D2LY66</accession>
<proteinExistence type="predicted"/>
<reference evidence="2 3" key="1">
    <citation type="journal article" date="2013" name="BMC Genomics">
        <title>Reconstruction of the lipid metabolism for the microalga Monoraphidium neglectum from its genome sequence reveals characteristics suitable for biofuel production.</title>
        <authorList>
            <person name="Bogen C."/>
            <person name="Al-Dilaimi A."/>
            <person name="Albersmeier A."/>
            <person name="Wichmann J."/>
            <person name="Grundmann M."/>
            <person name="Rupp O."/>
            <person name="Lauersen K.J."/>
            <person name="Blifernez-Klassen O."/>
            <person name="Kalinowski J."/>
            <person name="Goesmann A."/>
            <person name="Mussgnug J.H."/>
            <person name="Kruse O."/>
        </authorList>
    </citation>
    <scope>NUCLEOTIDE SEQUENCE [LARGE SCALE GENOMIC DNA]</scope>
    <source>
        <strain evidence="2 3">SAG 48.87</strain>
    </source>
</reference>
<feature type="region of interest" description="Disordered" evidence="1">
    <location>
        <begin position="37"/>
        <end position="64"/>
    </location>
</feature>
<sequence>GRGQIVAAACAADTVLLATSRGYLLRYHWDEHGNERGERWAASRQLPGGLPAGSGRLPGGFLAA</sequence>
<dbReference type="EMBL" id="KK104107">
    <property type="protein sequence ID" value="KIY94421.1"/>
    <property type="molecule type" value="Genomic_DNA"/>
</dbReference>